<gene>
    <name evidence="2" type="ORF">EG68_06517</name>
</gene>
<dbReference type="OrthoDB" id="6263013at2759"/>
<sequence>MMNSFLTVYVILFVGLFEGTHAQINCYACTGCAIPFNSDSIAVTKPNNCRFCEEMNEYSTTGAQTLSTKTCVTGVKTCTPILQSTTEKTMETKCCRGNFCNTGFLFKPANVTIGLLAVLTIWIAS</sequence>
<comment type="caution">
    <text evidence="2">The sequence shown here is derived from an EMBL/GenBank/DDBJ whole genome shotgun (WGS) entry which is preliminary data.</text>
</comment>
<evidence type="ECO:0000313" key="3">
    <source>
        <dbReference type="Proteomes" id="UP000822476"/>
    </source>
</evidence>
<evidence type="ECO:0008006" key="4">
    <source>
        <dbReference type="Google" id="ProtNLM"/>
    </source>
</evidence>
<accession>A0A8S9YMS3</accession>
<keyword evidence="1" id="KW-0732">Signal</keyword>
<evidence type="ECO:0000256" key="1">
    <source>
        <dbReference type="SAM" id="SignalP"/>
    </source>
</evidence>
<proteinExistence type="predicted"/>
<feature type="chain" id="PRO_5035782916" description="UPAR/Ly6 domain-containing protein" evidence="1">
    <location>
        <begin position="23"/>
        <end position="125"/>
    </location>
</feature>
<name>A0A8S9YMS3_9TREM</name>
<organism evidence="2 3">
    <name type="scientific">Paragonimus skrjabini miyazakii</name>
    <dbReference type="NCBI Taxonomy" id="59628"/>
    <lineage>
        <taxon>Eukaryota</taxon>
        <taxon>Metazoa</taxon>
        <taxon>Spiralia</taxon>
        <taxon>Lophotrochozoa</taxon>
        <taxon>Platyhelminthes</taxon>
        <taxon>Trematoda</taxon>
        <taxon>Digenea</taxon>
        <taxon>Plagiorchiida</taxon>
        <taxon>Troglotremata</taxon>
        <taxon>Troglotrematidae</taxon>
        <taxon>Paragonimus</taxon>
    </lineage>
</organism>
<reference evidence="2" key="1">
    <citation type="submission" date="2019-07" db="EMBL/GenBank/DDBJ databases">
        <title>Annotation for the trematode Paragonimus miyazaki's.</title>
        <authorList>
            <person name="Choi Y.-J."/>
        </authorList>
    </citation>
    <scope>NUCLEOTIDE SEQUENCE</scope>
    <source>
        <strain evidence="2">Japan</strain>
    </source>
</reference>
<keyword evidence="3" id="KW-1185">Reference proteome</keyword>
<feature type="signal peptide" evidence="1">
    <location>
        <begin position="1"/>
        <end position="22"/>
    </location>
</feature>
<protein>
    <recommendedName>
        <fullName evidence="4">UPAR/Ly6 domain-containing protein</fullName>
    </recommendedName>
</protein>
<evidence type="ECO:0000313" key="2">
    <source>
        <dbReference type="EMBL" id="KAF7256084.1"/>
    </source>
</evidence>
<dbReference type="Proteomes" id="UP000822476">
    <property type="component" value="Unassembled WGS sequence"/>
</dbReference>
<dbReference type="EMBL" id="JTDE01003411">
    <property type="protein sequence ID" value="KAF7256084.1"/>
    <property type="molecule type" value="Genomic_DNA"/>
</dbReference>
<dbReference type="AlphaFoldDB" id="A0A8S9YMS3"/>